<dbReference type="Pfam" id="PF00710">
    <property type="entry name" value="Asparaginase"/>
    <property type="match status" value="1"/>
</dbReference>
<dbReference type="GO" id="GO:0004067">
    <property type="term" value="F:asparaginase activity"/>
    <property type="evidence" value="ECO:0007669"/>
    <property type="project" value="UniProtKB-UniRule"/>
</dbReference>
<feature type="domain" description="L-asparaginase N-terminal" evidence="4">
    <location>
        <begin position="9"/>
        <end position="209"/>
    </location>
</feature>
<evidence type="ECO:0000313" key="6">
    <source>
        <dbReference type="EMBL" id="KAJ8050722.1"/>
    </source>
</evidence>
<dbReference type="PROSITE" id="PS51732">
    <property type="entry name" value="ASN_GLN_ASE_3"/>
    <property type="match status" value="1"/>
</dbReference>
<accession>A0A9Q1CSE3</accession>
<dbReference type="InterPro" id="IPR037152">
    <property type="entry name" value="L-asparaginase_N_sf"/>
</dbReference>
<dbReference type="InterPro" id="IPR040919">
    <property type="entry name" value="Asparaginase_C"/>
</dbReference>
<dbReference type="SMART" id="SM00870">
    <property type="entry name" value="Asparaginase"/>
    <property type="match status" value="1"/>
</dbReference>
<evidence type="ECO:0000256" key="1">
    <source>
        <dbReference type="ARBA" id="ARBA00012920"/>
    </source>
</evidence>
<dbReference type="Gene3D" id="3.40.50.40">
    <property type="match status" value="1"/>
</dbReference>
<dbReference type="PIRSF" id="PIRSF500176">
    <property type="entry name" value="L_ASNase"/>
    <property type="match status" value="1"/>
</dbReference>
<dbReference type="Proteomes" id="UP001152320">
    <property type="component" value="Chromosome 1"/>
</dbReference>
<dbReference type="EMBL" id="JAIZAY010000001">
    <property type="protein sequence ID" value="KAJ8050722.1"/>
    <property type="molecule type" value="Genomic_DNA"/>
</dbReference>
<dbReference type="InterPro" id="IPR027474">
    <property type="entry name" value="L-asparaginase_N"/>
</dbReference>
<dbReference type="InterPro" id="IPR006034">
    <property type="entry name" value="Asparaginase/glutaminase-like"/>
</dbReference>
<sequence length="367" mass="40916">MNTDFSPDVLVLLTGGETTMKKNERGVYEIVPLETLRILMSNLQTHDSDFAKKKNLKDTLFALPPSESGDRIIYKVKEYTELKDSSNISIEDWEKIAQDIKNEYERYKGFVVLHGTDTIAYTASALSFMMHGLTKPVILTTSRFPVSEQTSKCFDNLINALNICCYYQIQEQQVAILYEKVLFRGNRVTIFSSDDQVNFESPNYPPLAYENTFRTSPSTERNLTPNDETRHVQFQTTMSKNVGILRLFPGVTSRLINNFMNSGLEGIVLQTYGAGNIASENKEVLEEIRLACTQGAIIVNCSQCSRGSVSLTYATNTGLQGVGVLSGGDMTTEAAFAKLSFVLAQEGLSLEEKKRMMITNISGELSS</sequence>
<protein>
    <recommendedName>
        <fullName evidence="1">asparaginase</fullName>
        <ecNumber evidence="1">3.5.1.1</ecNumber>
    </recommendedName>
</protein>
<keyword evidence="2" id="KW-0378">Hydrolase</keyword>
<dbReference type="SUPFAM" id="SSF53774">
    <property type="entry name" value="Glutaminase/Asparaginase"/>
    <property type="match status" value="1"/>
</dbReference>
<evidence type="ECO:0000259" key="4">
    <source>
        <dbReference type="Pfam" id="PF00710"/>
    </source>
</evidence>
<dbReference type="Gene3D" id="3.40.50.1170">
    <property type="entry name" value="L-asparaginase, N-terminal domain"/>
    <property type="match status" value="1"/>
</dbReference>
<dbReference type="GO" id="GO:0009066">
    <property type="term" value="P:aspartate family amino acid metabolic process"/>
    <property type="evidence" value="ECO:0007669"/>
    <property type="project" value="UniProtKB-ARBA"/>
</dbReference>
<dbReference type="PANTHER" id="PTHR11707:SF28">
    <property type="entry name" value="60 KDA LYSOPHOSPHOLIPASE"/>
    <property type="match status" value="1"/>
</dbReference>
<comment type="caution">
    <text evidence="6">The sequence shown here is derived from an EMBL/GenBank/DDBJ whole genome shotgun (WGS) entry which is preliminary data.</text>
</comment>
<dbReference type="AlphaFoldDB" id="A0A9Q1CSE3"/>
<evidence type="ECO:0000256" key="2">
    <source>
        <dbReference type="ARBA" id="ARBA00022801"/>
    </source>
</evidence>
<feature type="active site" evidence="3">
    <location>
        <position position="116"/>
    </location>
</feature>
<dbReference type="PANTHER" id="PTHR11707">
    <property type="entry name" value="L-ASPARAGINASE"/>
    <property type="match status" value="1"/>
</dbReference>
<feature type="domain" description="Asparaginase/glutaminase C-terminal" evidence="5">
    <location>
        <begin position="241"/>
        <end position="357"/>
    </location>
</feature>
<evidence type="ECO:0000256" key="3">
    <source>
        <dbReference type="PROSITE-ProRule" id="PRU10100"/>
    </source>
</evidence>
<dbReference type="InterPro" id="IPR027475">
    <property type="entry name" value="Asparaginase/glutaminase_AS2"/>
</dbReference>
<evidence type="ECO:0000313" key="7">
    <source>
        <dbReference type="Proteomes" id="UP001152320"/>
    </source>
</evidence>
<gene>
    <name evidence="6" type="ORF">HOLleu_04031</name>
</gene>
<dbReference type="PIRSF" id="PIRSF001220">
    <property type="entry name" value="L-ASNase_gatD"/>
    <property type="match status" value="1"/>
</dbReference>
<dbReference type="EC" id="3.5.1.1" evidence="1"/>
<organism evidence="6 7">
    <name type="scientific">Holothuria leucospilota</name>
    <name type="common">Black long sea cucumber</name>
    <name type="synonym">Mertensiothuria leucospilota</name>
    <dbReference type="NCBI Taxonomy" id="206669"/>
    <lineage>
        <taxon>Eukaryota</taxon>
        <taxon>Metazoa</taxon>
        <taxon>Echinodermata</taxon>
        <taxon>Eleutherozoa</taxon>
        <taxon>Echinozoa</taxon>
        <taxon>Holothuroidea</taxon>
        <taxon>Aspidochirotacea</taxon>
        <taxon>Aspidochirotida</taxon>
        <taxon>Holothuriidae</taxon>
        <taxon>Holothuria</taxon>
    </lineage>
</organism>
<dbReference type="PRINTS" id="PR00139">
    <property type="entry name" value="ASNGLNASE"/>
</dbReference>
<dbReference type="Pfam" id="PF17763">
    <property type="entry name" value="Asparaginase_C"/>
    <property type="match status" value="1"/>
</dbReference>
<keyword evidence="7" id="KW-1185">Reference proteome</keyword>
<name>A0A9Q1CSE3_HOLLE</name>
<evidence type="ECO:0000259" key="5">
    <source>
        <dbReference type="Pfam" id="PF17763"/>
    </source>
</evidence>
<dbReference type="FunFam" id="3.40.50.40:FF:000001">
    <property type="entry name" value="L-asparaginase 1"/>
    <property type="match status" value="1"/>
</dbReference>
<proteinExistence type="predicted"/>
<dbReference type="PROSITE" id="PS00917">
    <property type="entry name" value="ASN_GLN_ASE_2"/>
    <property type="match status" value="1"/>
</dbReference>
<dbReference type="InterPro" id="IPR027473">
    <property type="entry name" value="L-asparaginase_C"/>
</dbReference>
<dbReference type="InterPro" id="IPR036152">
    <property type="entry name" value="Asp/glu_Ase-like_sf"/>
</dbReference>
<reference evidence="6" key="1">
    <citation type="submission" date="2021-10" db="EMBL/GenBank/DDBJ databases">
        <title>Tropical sea cucumber genome reveals ecological adaptation and Cuvierian tubules defense mechanism.</title>
        <authorList>
            <person name="Chen T."/>
        </authorList>
    </citation>
    <scope>NUCLEOTIDE SEQUENCE</scope>
    <source>
        <strain evidence="6">Nanhai2018</strain>
        <tissue evidence="6">Muscle</tissue>
    </source>
</reference>
<dbReference type="OrthoDB" id="542841at2759"/>